<protein>
    <recommendedName>
        <fullName evidence="1">DUF5615 domain-containing protein</fullName>
    </recommendedName>
</protein>
<gene>
    <name evidence="2" type="ORF">THSYN_25865</name>
</gene>
<dbReference type="KEGG" id="tsy:THSYN_25865"/>
<accession>A0A2K8UEL1</accession>
<evidence type="ECO:0000313" key="3">
    <source>
        <dbReference type="Proteomes" id="UP000232638"/>
    </source>
</evidence>
<evidence type="ECO:0000259" key="1">
    <source>
        <dbReference type="Pfam" id="PF18480"/>
    </source>
</evidence>
<dbReference type="AlphaFoldDB" id="A0A2K8UEL1"/>
<name>A0A2K8UEL1_9GAMM</name>
<keyword evidence="3" id="KW-1185">Reference proteome</keyword>
<sequence>MRFLLDANMPRSALALFVQHGHQAEHVNDIGFGDAPDGKIASRARADSAVLVTRDLDFADVRRYPPQIAPGLLVMRIPDDWTAQQIVALLGQFLALDSLVASLPGHLAILDQRQARFRPPLA</sequence>
<proteinExistence type="predicted"/>
<evidence type="ECO:0000313" key="2">
    <source>
        <dbReference type="EMBL" id="AUB84023.1"/>
    </source>
</evidence>
<feature type="domain" description="DUF5615" evidence="1">
    <location>
        <begin position="1"/>
        <end position="96"/>
    </location>
</feature>
<organism evidence="2 3">
    <name type="scientific">Candidatus Thiodictyon syntrophicum</name>
    <dbReference type="NCBI Taxonomy" id="1166950"/>
    <lineage>
        <taxon>Bacteria</taxon>
        <taxon>Pseudomonadati</taxon>
        <taxon>Pseudomonadota</taxon>
        <taxon>Gammaproteobacteria</taxon>
        <taxon>Chromatiales</taxon>
        <taxon>Chromatiaceae</taxon>
        <taxon>Thiodictyon</taxon>
    </lineage>
</organism>
<dbReference type="InterPro" id="IPR041049">
    <property type="entry name" value="DUF5615"/>
</dbReference>
<reference evidence="2 3" key="1">
    <citation type="submission" date="2017-03" db="EMBL/GenBank/DDBJ databases">
        <title>Complete genome sequence of Candidatus 'Thiodictyon syntrophicum' sp. nov. strain Cad16T, a photolithoautotroph purple sulfur bacterium isolated from an alpine meromictic lake.</title>
        <authorList>
            <person name="Luedin S.M."/>
            <person name="Pothier J.F."/>
            <person name="Danza F."/>
            <person name="Storelli N."/>
            <person name="Wittwer M."/>
            <person name="Tonolla M."/>
        </authorList>
    </citation>
    <scope>NUCLEOTIDE SEQUENCE [LARGE SCALE GENOMIC DNA]</scope>
    <source>
        <strain evidence="2 3">Cad16T</strain>
    </source>
</reference>
<dbReference type="Pfam" id="PF18480">
    <property type="entry name" value="DUF5615"/>
    <property type="match status" value="1"/>
</dbReference>
<dbReference type="Proteomes" id="UP000232638">
    <property type="component" value="Chromosome"/>
</dbReference>
<dbReference type="EMBL" id="CP020370">
    <property type="protein sequence ID" value="AUB84023.1"/>
    <property type="molecule type" value="Genomic_DNA"/>
</dbReference>